<accession>A0ABW3QZX8</accession>
<reference evidence="3" key="1">
    <citation type="journal article" date="2019" name="Int. J. Syst. Evol. Microbiol.">
        <title>The Global Catalogue of Microorganisms (GCM) 10K type strain sequencing project: providing services to taxonomists for standard genome sequencing and annotation.</title>
        <authorList>
            <consortium name="The Broad Institute Genomics Platform"/>
            <consortium name="The Broad Institute Genome Sequencing Center for Infectious Disease"/>
            <person name="Wu L."/>
            <person name="Ma J."/>
        </authorList>
    </citation>
    <scope>NUCLEOTIDE SEQUENCE [LARGE SCALE GENOMIC DNA]</scope>
    <source>
        <strain evidence="3">CCUG 60214</strain>
    </source>
</reference>
<dbReference type="RefSeq" id="WP_380726232.1">
    <property type="nucleotide sequence ID" value="NZ_JBHTLK010000150.1"/>
</dbReference>
<comment type="caution">
    <text evidence="2">The sequence shown here is derived from an EMBL/GenBank/DDBJ whole genome shotgun (WGS) entry which is preliminary data.</text>
</comment>
<gene>
    <name evidence="2" type="ORF">ACFQ3T_24370</name>
</gene>
<protein>
    <recommendedName>
        <fullName evidence="4">IPT/TIG domain-containing protein</fullName>
    </recommendedName>
</protein>
<dbReference type="Proteomes" id="UP001597168">
    <property type="component" value="Unassembled WGS sequence"/>
</dbReference>
<proteinExistence type="predicted"/>
<feature type="chain" id="PRO_5045182481" description="IPT/TIG domain-containing protein" evidence="1">
    <location>
        <begin position="24"/>
        <end position="134"/>
    </location>
</feature>
<dbReference type="EMBL" id="JBHTLK010000150">
    <property type="protein sequence ID" value="MFD1150280.1"/>
    <property type="molecule type" value="Genomic_DNA"/>
</dbReference>
<evidence type="ECO:0000313" key="3">
    <source>
        <dbReference type="Proteomes" id="UP001597168"/>
    </source>
</evidence>
<name>A0ABW3QZX8_9PSEU</name>
<sequence>MRRRRPGPPALVLLASLAITGCAQEPPVAPLAAAAVASSTAAPTPAARLGAQPLAGPAGGDVRLSGQGYPAHGRVVFTFHGLRVGGTTADAAGRFADVAVRVPDSFGDSAPGTQVTVGATSGPVHAETPFVLTR</sequence>
<keyword evidence="1" id="KW-0732">Signal</keyword>
<organism evidence="2 3">
    <name type="scientific">Saccharothrix hoggarensis</name>
    <dbReference type="NCBI Taxonomy" id="913853"/>
    <lineage>
        <taxon>Bacteria</taxon>
        <taxon>Bacillati</taxon>
        <taxon>Actinomycetota</taxon>
        <taxon>Actinomycetes</taxon>
        <taxon>Pseudonocardiales</taxon>
        <taxon>Pseudonocardiaceae</taxon>
        <taxon>Saccharothrix</taxon>
    </lineage>
</organism>
<dbReference type="PROSITE" id="PS51257">
    <property type="entry name" value="PROKAR_LIPOPROTEIN"/>
    <property type="match status" value="1"/>
</dbReference>
<evidence type="ECO:0000256" key="1">
    <source>
        <dbReference type="SAM" id="SignalP"/>
    </source>
</evidence>
<keyword evidence="3" id="KW-1185">Reference proteome</keyword>
<feature type="signal peptide" evidence="1">
    <location>
        <begin position="1"/>
        <end position="23"/>
    </location>
</feature>
<evidence type="ECO:0008006" key="4">
    <source>
        <dbReference type="Google" id="ProtNLM"/>
    </source>
</evidence>
<evidence type="ECO:0000313" key="2">
    <source>
        <dbReference type="EMBL" id="MFD1150280.1"/>
    </source>
</evidence>